<dbReference type="EMBL" id="CP050854">
    <property type="protein sequence ID" value="QTF09127.1"/>
    <property type="molecule type" value="Genomic_DNA"/>
</dbReference>
<sequence>MYYNNNAGRHYQPTPYPGISYAPLWRNNLGGGHTLLKLEAGASLPLHRHPGWEQIHVIKGRLQVNAQRLEPGDHLLLDAGESHSVKALEPSVYLALSEKAGAEMLVSNDADCGKEPR</sequence>
<protein>
    <submittedName>
        <fullName evidence="2">Cupin domain-containing protein</fullName>
    </submittedName>
</protein>
<dbReference type="Proteomes" id="UP000671960">
    <property type="component" value="Chromosome"/>
</dbReference>
<evidence type="ECO:0000313" key="3">
    <source>
        <dbReference type="Proteomes" id="UP000671960"/>
    </source>
</evidence>
<dbReference type="Gene3D" id="2.60.120.10">
    <property type="entry name" value="Jelly Rolls"/>
    <property type="match status" value="1"/>
</dbReference>
<dbReference type="SUPFAM" id="SSF51182">
    <property type="entry name" value="RmlC-like cupins"/>
    <property type="match status" value="1"/>
</dbReference>
<dbReference type="InterPro" id="IPR025979">
    <property type="entry name" value="ChrR-like_cupin_dom"/>
</dbReference>
<evidence type="ECO:0000259" key="1">
    <source>
        <dbReference type="Pfam" id="PF12973"/>
    </source>
</evidence>
<keyword evidence="3" id="KW-1185">Reference proteome</keyword>
<dbReference type="RefSeq" id="WP_208227532.1">
    <property type="nucleotide sequence ID" value="NZ_CP050854.1"/>
</dbReference>
<proteinExistence type="predicted"/>
<accession>A0ABX7UXQ6</accession>
<gene>
    <name evidence="2" type="ORF">HC231_15385</name>
</gene>
<evidence type="ECO:0000313" key="2">
    <source>
        <dbReference type="EMBL" id="QTF09127.1"/>
    </source>
</evidence>
<feature type="domain" description="ChrR-like cupin" evidence="1">
    <location>
        <begin position="10"/>
        <end position="95"/>
    </location>
</feature>
<organism evidence="2 3">
    <name type="scientific">Brenneria izadpanahii</name>
    <dbReference type="NCBI Taxonomy" id="2722756"/>
    <lineage>
        <taxon>Bacteria</taxon>
        <taxon>Pseudomonadati</taxon>
        <taxon>Pseudomonadota</taxon>
        <taxon>Gammaproteobacteria</taxon>
        <taxon>Enterobacterales</taxon>
        <taxon>Pectobacteriaceae</taxon>
        <taxon>Brenneria</taxon>
    </lineage>
</organism>
<dbReference type="InterPro" id="IPR014710">
    <property type="entry name" value="RmlC-like_jellyroll"/>
</dbReference>
<dbReference type="InterPro" id="IPR011051">
    <property type="entry name" value="RmlC_Cupin_sf"/>
</dbReference>
<reference evidence="2 3" key="1">
    <citation type="submission" date="2020-03" db="EMBL/GenBank/DDBJ databases">
        <authorList>
            <person name="Bakhshi Ganjeh M."/>
        </authorList>
    </citation>
    <scope>NUCLEOTIDE SEQUENCE [LARGE SCALE GENOMIC DNA]</scope>
    <source>
        <strain evidence="3">Iran 50</strain>
    </source>
</reference>
<name>A0ABX7UXQ6_9GAMM</name>
<dbReference type="Pfam" id="PF12973">
    <property type="entry name" value="Cupin_7"/>
    <property type="match status" value="1"/>
</dbReference>